<accession>A0A917E1J8</accession>
<dbReference type="CDD" id="cd06259">
    <property type="entry name" value="YdcF-like"/>
    <property type="match status" value="1"/>
</dbReference>
<dbReference type="InterPro" id="IPR003848">
    <property type="entry name" value="DUF218"/>
</dbReference>
<dbReference type="AlphaFoldDB" id="A0A917E1J8"/>
<organism evidence="3 4">
    <name type="scientific">Aureimonas endophytica</name>
    <dbReference type="NCBI Taxonomy" id="2027858"/>
    <lineage>
        <taxon>Bacteria</taxon>
        <taxon>Pseudomonadati</taxon>
        <taxon>Pseudomonadota</taxon>
        <taxon>Alphaproteobacteria</taxon>
        <taxon>Hyphomicrobiales</taxon>
        <taxon>Aurantimonadaceae</taxon>
        <taxon>Aureimonas</taxon>
    </lineage>
</organism>
<evidence type="ECO:0000313" key="4">
    <source>
        <dbReference type="Proteomes" id="UP000644699"/>
    </source>
</evidence>
<dbReference type="RefSeq" id="WP_188906675.1">
    <property type="nucleotide sequence ID" value="NZ_BMIQ01000001.1"/>
</dbReference>
<dbReference type="InterPro" id="IPR051599">
    <property type="entry name" value="Cell_Envelope_Assoc"/>
</dbReference>
<dbReference type="InterPro" id="IPR014729">
    <property type="entry name" value="Rossmann-like_a/b/a_fold"/>
</dbReference>
<dbReference type="GO" id="GO:0043164">
    <property type="term" value="P:Gram-negative-bacterium-type cell wall biogenesis"/>
    <property type="evidence" value="ECO:0007669"/>
    <property type="project" value="TreeGrafter"/>
</dbReference>
<feature type="transmembrane region" description="Helical" evidence="1">
    <location>
        <begin position="12"/>
        <end position="34"/>
    </location>
</feature>
<dbReference type="PANTHER" id="PTHR30336:SF4">
    <property type="entry name" value="ENVELOPE BIOGENESIS FACTOR ELYC"/>
    <property type="match status" value="1"/>
</dbReference>
<dbReference type="Proteomes" id="UP000644699">
    <property type="component" value="Unassembled WGS sequence"/>
</dbReference>
<evidence type="ECO:0000256" key="1">
    <source>
        <dbReference type="SAM" id="Phobius"/>
    </source>
</evidence>
<feature type="transmembrane region" description="Helical" evidence="1">
    <location>
        <begin position="46"/>
        <end position="65"/>
    </location>
</feature>
<keyword evidence="1" id="KW-0812">Transmembrane</keyword>
<comment type="caution">
    <text evidence="3">The sequence shown here is derived from an EMBL/GenBank/DDBJ whole genome shotgun (WGS) entry which is preliminary data.</text>
</comment>
<dbReference type="GO" id="GO:0000270">
    <property type="term" value="P:peptidoglycan metabolic process"/>
    <property type="evidence" value="ECO:0007669"/>
    <property type="project" value="TreeGrafter"/>
</dbReference>
<sequence>MFFVLSKLVWFVIQPLVAVALLVLLGLVLLAFGLRNLATASFVVSALVYVVVMFSPLGLVLVGALEDRFPRPPLPDDVTGIVVLGGSFDTRVSKSRGNDEMSEAGDRVTAAMAIARRYPKAKIAFTGGVAAVFEDDIPETEAAERAFLSLGLEPERLILEGRARNTAENAEFTKALVQPKAGETWLLVTSAFHMPRSVGCFRVAGFDVLPYPVDYRTPTGPARWRPAWADVARNADKVQLAIREYIGLAAYRLSGRTDALFPAPASSAGGPIR</sequence>
<keyword evidence="1" id="KW-0472">Membrane</keyword>
<dbReference type="EMBL" id="BMIQ01000001">
    <property type="protein sequence ID" value="GGD89598.1"/>
    <property type="molecule type" value="Genomic_DNA"/>
</dbReference>
<evidence type="ECO:0000313" key="3">
    <source>
        <dbReference type="EMBL" id="GGD89598.1"/>
    </source>
</evidence>
<proteinExistence type="predicted"/>
<name>A0A917E1J8_9HYPH</name>
<feature type="domain" description="DUF218" evidence="2">
    <location>
        <begin position="80"/>
        <end position="247"/>
    </location>
</feature>
<gene>
    <name evidence="3" type="ORF">GCM10011390_05470</name>
</gene>
<dbReference type="Gene3D" id="3.40.50.620">
    <property type="entry name" value="HUPs"/>
    <property type="match status" value="1"/>
</dbReference>
<protein>
    <recommendedName>
        <fullName evidence="2">DUF218 domain-containing protein</fullName>
    </recommendedName>
</protein>
<reference evidence="3" key="1">
    <citation type="journal article" date="2014" name="Int. J. Syst. Evol. Microbiol.">
        <title>Complete genome sequence of Corynebacterium casei LMG S-19264T (=DSM 44701T), isolated from a smear-ripened cheese.</title>
        <authorList>
            <consortium name="US DOE Joint Genome Institute (JGI-PGF)"/>
            <person name="Walter F."/>
            <person name="Albersmeier A."/>
            <person name="Kalinowski J."/>
            <person name="Ruckert C."/>
        </authorList>
    </citation>
    <scope>NUCLEOTIDE SEQUENCE</scope>
    <source>
        <strain evidence="3">CGMCC 1.15367</strain>
    </source>
</reference>
<evidence type="ECO:0000259" key="2">
    <source>
        <dbReference type="Pfam" id="PF02698"/>
    </source>
</evidence>
<keyword evidence="4" id="KW-1185">Reference proteome</keyword>
<dbReference type="PANTHER" id="PTHR30336">
    <property type="entry name" value="INNER MEMBRANE PROTEIN, PROBABLE PERMEASE"/>
    <property type="match status" value="1"/>
</dbReference>
<reference evidence="3" key="2">
    <citation type="submission" date="2020-09" db="EMBL/GenBank/DDBJ databases">
        <authorList>
            <person name="Sun Q."/>
            <person name="Zhou Y."/>
        </authorList>
    </citation>
    <scope>NUCLEOTIDE SEQUENCE</scope>
    <source>
        <strain evidence="3">CGMCC 1.15367</strain>
    </source>
</reference>
<keyword evidence="1" id="KW-1133">Transmembrane helix</keyword>
<dbReference type="GO" id="GO:0005886">
    <property type="term" value="C:plasma membrane"/>
    <property type="evidence" value="ECO:0007669"/>
    <property type="project" value="TreeGrafter"/>
</dbReference>
<dbReference type="Pfam" id="PF02698">
    <property type="entry name" value="DUF218"/>
    <property type="match status" value="1"/>
</dbReference>